<sequence length="110" mass="13153">MYFDNISVDDVAYHNNSVQFLRANIQFIQFIQIPLLCMSINIPKPVLVFFKWRDITLCMKLSPLNINEKPLMVLFSRFKFPNGNFYDILRTEPLDSDYNFSIIRFQYNDN</sequence>
<evidence type="ECO:0000313" key="1">
    <source>
        <dbReference type="EnsemblMetazoa" id="GBRI037279-PA"/>
    </source>
</evidence>
<evidence type="ECO:0000313" key="2">
    <source>
        <dbReference type="Proteomes" id="UP000091820"/>
    </source>
</evidence>
<dbReference type="Proteomes" id="UP000091820">
    <property type="component" value="Unassembled WGS sequence"/>
</dbReference>
<organism evidence="1 2">
    <name type="scientific">Glossina brevipalpis</name>
    <dbReference type="NCBI Taxonomy" id="37001"/>
    <lineage>
        <taxon>Eukaryota</taxon>
        <taxon>Metazoa</taxon>
        <taxon>Ecdysozoa</taxon>
        <taxon>Arthropoda</taxon>
        <taxon>Hexapoda</taxon>
        <taxon>Insecta</taxon>
        <taxon>Pterygota</taxon>
        <taxon>Neoptera</taxon>
        <taxon>Endopterygota</taxon>
        <taxon>Diptera</taxon>
        <taxon>Brachycera</taxon>
        <taxon>Muscomorpha</taxon>
        <taxon>Hippoboscoidea</taxon>
        <taxon>Glossinidae</taxon>
        <taxon>Glossina</taxon>
    </lineage>
</organism>
<keyword evidence="2" id="KW-1185">Reference proteome</keyword>
<protein>
    <submittedName>
        <fullName evidence="1">Uncharacterized protein</fullName>
    </submittedName>
</protein>
<accession>A0A1A9WYH3</accession>
<dbReference type="VEuPathDB" id="VectorBase:GBRI037279"/>
<name>A0A1A9WYH3_9MUSC</name>
<reference evidence="1" key="2">
    <citation type="submission" date="2020-05" db="UniProtKB">
        <authorList>
            <consortium name="EnsemblMetazoa"/>
        </authorList>
    </citation>
    <scope>IDENTIFICATION</scope>
    <source>
        <strain evidence="1">IAEA</strain>
    </source>
</reference>
<proteinExistence type="predicted"/>
<dbReference type="EnsemblMetazoa" id="GBRI037279-RA">
    <property type="protein sequence ID" value="GBRI037279-PA"/>
    <property type="gene ID" value="GBRI037279"/>
</dbReference>
<reference evidence="2" key="1">
    <citation type="submission" date="2014-03" db="EMBL/GenBank/DDBJ databases">
        <authorList>
            <person name="Aksoy S."/>
            <person name="Warren W."/>
            <person name="Wilson R.K."/>
        </authorList>
    </citation>
    <scope>NUCLEOTIDE SEQUENCE [LARGE SCALE GENOMIC DNA]</scope>
    <source>
        <strain evidence="2">IAEA</strain>
    </source>
</reference>
<dbReference type="AlphaFoldDB" id="A0A1A9WYH3"/>